<evidence type="ECO:0000256" key="9">
    <source>
        <dbReference type="ARBA" id="ARBA00022840"/>
    </source>
</evidence>
<evidence type="ECO:0000313" key="17">
    <source>
        <dbReference type="EMBL" id="BBJ52807.1"/>
    </source>
</evidence>
<gene>
    <name evidence="17" type="primary">argS</name>
    <name evidence="17" type="ORF">SAVMC3_54360</name>
</gene>
<name>A0A499W1N0_STRAX</name>
<feature type="compositionally biased region" description="Polar residues" evidence="15">
    <location>
        <begin position="578"/>
        <end position="587"/>
    </location>
</feature>
<evidence type="ECO:0000256" key="4">
    <source>
        <dbReference type="ARBA" id="ARBA00012837"/>
    </source>
</evidence>
<dbReference type="EC" id="6.1.1.19" evidence="4 13"/>
<dbReference type="InterPro" id="IPR001412">
    <property type="entry name" value="aa-tRNA-synth_I_CS"/>
</dbReference>
<evidence type="ECO:0000256" key="15">
    <source>
        <dbReference type="SAM" id="MobiDB-lite"/>
    </source>
</evidence>
<evidence type="ECO:0000256" key="3">
    <source>
        <dbReference type="ARBA" id="ARBA00011245"/>
    </source>
</evidence>
<keyword evidence="11 14" id="KW-0030">Aminoacyl-tRNA synthetase</keyword>
<evidence type="ECO:0000256" key="5">
    <source>
        <dbReference type="ARBA" id="ARBA00020262"/>
    </source>
</evidence>
<comment type="similarity">
    <text evidence="2 14">Belongs to the class-I aminoacyl-tRNA synthetase family.</text>
</comment>
<evidence type="ECO:0000256" key="2">
    <source>
        <dbReference type="ARBA" id="ARBA00005594"/>
    </source>
</evidence>
<dbReference type="CDD" id="cd00671">
    <property type="entry name" value="ArgRS_core"/>
    <property type="match status" value="1"/>
</dbReference>
<dbReference type="PRINTS" id="PR01038">
    <property type="entry name" value="TRNASYNTHARG"/>
</dbReference>
<dbReference type="PANTHER" id="PTHR11956">
    <property type="entry name" value="ARGINYL-TRNA SYNTHETASE"/>
    <property type="match status" value="1"/>
</dbReference>
<feature type="region of interest" description="Disordered" evidence="15">
    <location>
        <begin position="517"/>
        <end position="595"/>
    </location>
</feature>
<dbReference type="Gene3D" id="3.40.50.620">
    <property type="entry name" value="HUPs"/>
    <property type="match status" value="1"/>
</dbReference>
<comment type="subunit">
    <text evidence="3">Monomer.</text>
</comment>
<dbReference type="InterPro" id="IPR035684">
    <property type="entry name" value="ArgRS_core"/>
</dbReference>
<dbReference type="NCBIfam" id="TIGR00456">
    <property type="entry name" value="argS"/>
    <property type="match status" value="1"/>
</dbReference>
<keyword evidence="8 14" id="KW-0547">Nucleotide-binding</keyword>
<dbReference type="InterPro" id="IPR005148">
    <property type="entry name" value="Arg-tRNA-synth_N"/>
</dbReference>
<dbReference type="SUPFAM" id="SSF47323">
    <property type="entry name" value="Anticodon-binding domain of a subclass of class I aminoacyl-tRNA synthetases"/>
    <property type="match status" value="1"/>
</dbReference>
<dbReference type="PROSITE" id="PS00178">
    <property type="entry name" value="AA_TRNA_LIGASE_I"/>
    <property type="match status" value="1"/>
</dbReference>
<dbReference type="SMART" id="SM01016">
    <property type="entry name" value="Arg_tRNA_synt_N"/>
    <property type="match status" value="1"/>
</dbReference>
<proteinExistence type="inferred from homology"/>
<dbReference type="InterPro" id="IPR036695">
    <property type="entry name" value="Arg-tRNA-synth_N_sf"/>
</dbReference>
<dbReference type="InterPro" id="IPR009080">
    <property type="entry name" value="tRNAsynth_Ia_anticodon-bd"/>
</dbReference>
<dbReference type="Gene3D" id="3.30.1360.70">
    <property type="entry name" value="Arginyl tRNA synthetase N-terminal domain"/>
    <property type="match status" value="1"/>
</dbReference>
<organism evidence="17">
    <name type="scientific">Streptomyces avermitilis</name>
    <dbReference type="NCBI Taxonomy" id="33903"/>
    <lineage>
        <taxon>Bacteria</taxon>
        <taxon>Bacillati</taxon>
        <taxon>Actinomycetota</taxon>
        <taxon>Actinomycetes</taxon>
        <taxon>Kitasatosporales</taxon>
        <taxon>Streptomycetaceae</taxon>
        <taxon>Streptomyces</taxon>
    </lineage>
</organism>
<dbReference type="SUPFAM" id="SSF52374">
    <property type="entry name" value="Nucleotidylyl transferase"/>
    <property type="match status" value="1"/>
</dbReference>
<evidence type="ECO:0000259" key="16">
    <source>
        <dbReference type="SMART" id="SM01016"/>
    </source>
</evidence>
<sequence length="673" mass="75262">MASVTSLTASVHQRLADALSAALPEAGSADPLLRRSDRADFQANGILALAKKAKANPRDLATQVVARVESGEVIKDIEVSGPGFLNITITDQAITRNLAARYEDGERLGVPLAEHPGTTVIDYAQPNVAKEMHVGHLRSAVIGDAVVQILEFTGENVVRRHHIGDWGTQFGMLIQYLIEHPHELDHKGAAEVSGEEAMSNLNRLYKAARTLFDSDEEFKTRARRRVVDLQAGEPETLAMWQKFVDESKIYFYSVFDKLDLEIRDPDVVGESGYNDMLDETCRLLEESGVAVRSDGALCVFFDDVKGPDGNPVPLIVKKSDGGYGYAATDLSAIRDRVFNLKANSLIYVVDARQSLHFKMVFETARRAGWLNDDVQAQQLAFGTVLGKDGKPFKTREGETIRLVDLLDEAIDRATAVVREKAEKVGLSEQEIEENGRYVGIGAVKYADLSTSAVRDYKFDLDQMVSLNGDTSVYLQYAYARIRSIFGKAGDRTPLAHPELELAPAERALGLHLDRFGRRWTRSPPSTPRTSWRRTCTNWRRSTRRSTTSARSSSRRRRRRSRRTASSCATSPPARSTRAWPSSASGRPSASDGPRPLEEHRYRQLWHHCRMSREPVLCRVRQRSRLCGLPIWAPAGCQWPPLQSRAWRHFPIRCRSWRPTRADARSGSNSRPGD</sequence>
<evidence type="ECO:0000256" key="13">
    <source>
        <dbReference type="NCBIfam" id="TIGR00456"/>
    </source>
</evidence>
<dbReference type="FunFam" id="3.40.50.620:FF:000030">
    <property type="entry name" value="Arginine--tRNA ligase"/>
    <property type="match status" value="1"/>
</dbReference>
<comment type="subcellular location">
    <subcellularLocation>
        <location evidence="1">Cytoplasm</location>
    </subcellularLocation>
</comment>
<accession>A0A499W1N0</accession>
<feature type="domain" description="Arginyl tRNA synthetase N-terminal" evidence="16">
    <location>
        <begin position="9"/>
        <end position="89"/>
    </location>
</feature>
<evidence type="ECO:0000256" key="12">
    <source>
        <dbReference type="ARBA" id="ARBA00049339"/>
    </source>
</evidence>
<keyword evidence="6" id="KW-0963">Cytoplasm</keyword>
<dbReference type="PANTHER" id="PTHR11956:SF5">
    <property type="entry name" value="ARGININE--TRNA LIGASE, CYTOPLASMIC"/>
    <property type="match status" value="1"/>
</dbReference>
<keyword evidence="10 14" id="KW-0648">Protein biosynthesis</keyword>
<keyword evidence="9 14" id="KW-0067">ATP-binding</keyword>
<dbReference type="GO" id="GO:0005524">
    <property type="term" value="F:ATP binding"/>
    <property type="evidence" value="ECO:0007669"/>
    <property type="project" value="UniProtKB-KW"/>
</dbReference>
<feature type="compositionally biased region" description="Basic residues" evidence="15">
    <location>
        <begin position="552"/>
        <end position="562"/>
    </location>
</feature>
<dbReference type="AlphaFoldDB" id="A0A499W1N0"/>
<dbReference type="InterPro" id="IPR001278">
    <property type="entry name" value="Arg-tRNA-ligase"/>
</dbReference>
<dbReference type="Gene3D" id="1.10.730.10">
    <property type="entry name" value="Isoleucyl-tRNA Synthetase, Domain 1"/>
    <property type="match status" value="1"/>
</dbReference>
<evidence type="ECO:0000256" key="11">
    <source>
        <dbReference type="ARBA" id="ARBA00023146"/>
    </source>
</evidence>
<reference evidence="17" key="1">
    <citation type="submission" date="2019-04" db="EMBL/GenBank/DDBJ databases">
        <title>Draft genome sequences of Streptomyces avermitilis MC3.</title>
        <authorList>
            <person name="Komaki H."/>
            <person name="Tamura T."/>
            <person name="Hosoyama A."/>
        </authorList>
    </citation>
    <scope>NUCLEOTIDE SEQUENCE</scope>
    <source>
        <strain evidence="17">MC3</strain>
    </source>
</reference>
<evidence type="ECO:0000256" key="10">
    <source>
        <dbReference type="ARBA" id="ARBA00022917"/>
    </source>
</evidence>
<protein>
    <recommendedName>
        <fullName evidence="5 13">Arginine--tRNA ligase</fullName>
        <ecNumber evidence="4 13">6.1.1.19</ecNumber>
    </recommendedName>
</protein>
<dbReference type="SUPFAM" id="SSF55190">
    <property type="entry name" value="Arginyl-tRNA synthetase (ArgRS), N-terminal 'additional' domain"/>
    <property type="match status" value="1"/>
</dbReference>
<dbReference type="Pfam" id="PF00750">
    <property type="entry name" value="tRNA-synt_1d"/>
    <property type="match status" value="1"/>
</dbReference>
<comment type="catalytic activity">
    <reaction evidence="12">
        <text>tRNA(Arg) + L-arginine + ATP = L-arginyl-tRNA(Arg) + AMP + diphosphate</text>
        <dbReference type="Rhea" id="RHEA:20301"/>
        <dbReference type="Rhea" id="RHEA-COMP:9658"/>
        <dbReference type="Rhea" id="RHEA-COMP:9673"/>
        <dbReference type="ChEBI" id="CHEBI:30616"/>
        <dbReference type="ChEBI" id="CHEBI:32682"/>
        <dbReference type="ChEBI" id="CHEBI:33019"/>
        <dbReference type="ChEBI" id="CHEBI:78442"/>
        <dbReference type="ChEBI" id="CHEBI:78513"/>
        <dbReference type="ChEBI" id="CHEBI:456215"/>
        <dbReference type="EC" id="6.1.1.19"/>
    </reaction>
</comment>
<feature type="compositionally biased region" description="Low complexity" evidence="15">
    <location>
        <begin position="521"/>
        <end position="551"/>
    </location>
</feature>
<keyword evidence="7 14" id="KW-0436">Ligase</keyword>
<dbReference type="GO" id="GO:0004814">
    <property type="term" value="F:arginine-tRNA ligase activity"/>
    <property type="evidence" value="ECO:0007669"/>
    <property type="project" value="UniProtKB-UniRule"/>
</dbReference>
<dbReference type="EMBL" id="AP019621">
    <property type="protein sequence ID" value="BBJ52807.1"/>
    <property type="molecule type" value="Genomic_DNA"/>
</dbReference>
<dbReference type="Pfam" id="PF03485">
    <property type="entry name" value="Arg_tRNA_synt_N"/>
    <property type="match status" value="1"/>
</dbReference>
<dbReference type="GO" id="GO:0005737">
    <property type="term" value="C:cytoplasm"/>
    <property type="evidence" value="ECO:0007669"/>
    <property type="project" value="UniProtKB-SubCell"/>
</dbReference>
<evidence type="ECO:0000256" key="1">
    <source>
        <dbReference type="ARBA" id="ARBA00004496"/>
    </source>
</evidence>
<evidence type="ECO:0000256" key="7">
    <source>
        <dbReference type="ARBA" id="ARBA00022598"/>
    </source>
</evidence>
<evidence type="ECO:0000256" key="6">
    <source>
        <dbReference type="ARBA" id="ARBA00022490"/>
    </source>
</evidence>
<dbReference type="InterPro" id="IPR014729">
    <property type="entry name" value="Rossmann-like_a/b/a_fold"/>
</dbReference>
<evidence type="ECO:0000256" key="14">
    <source>
        <dbReference type="RuleBase" id="RU363038"/>
    </source>
</evidence>
<dbReference type="GO" id="GO:0006420">
    <property type="term" value="P:arginyl-tRNA aminoacylation"/>
    <property type="evidence" value="ECO:0007669"/>
    <property type="project" value="UniProtKB-UniRule"/>
</dbReference>
<evidence type="ECO:0000256" key="8">
    <source>
        <dbReference type="ARBA" id="ARBA00022741"/>
    </source>
</evidence>